<sequence length="54" mass="6279">YSNILWYRYGRPFIGRREGARGAVAVVKGARPMRGRPDPVNRTPCEQSFRRWNG</sequence>
<dbReference type="EMBL" id="CADCXU010018118">
    <property type="protein sequence ID" value="CAB0006652.1"/>
    <property type="molecule type" value="Genomic_DNA"/>
</dbReference>
<evidence type="ECO:0000313" key="2">
    <source>
        <dbReference type="EMBL" id="CAB0006652.1"/>
    </source>
</evidence>
<proteinExistence type="predicted"/>
<evidence type="ECO:0000313" key="3">
    <source>
        <dbReference type="Proteomes" id="UP000479000"/>
    </source>
</evidence>
<dbReference type="AlphaFoldDB" id="A0A6H5GSU0"/>
<gene>
    <name evidence="2" type="ORF">NTEN_LOCUS12129</name>
</gene>
<feature type="non-terminal residue" evidence="2">
    <location>
        <position position="1"/>
    </location>
</feature>
<protein>
    <submittedName>
        <fullName evidence="2">Uncharacterized protein</fullName>
    </submittedName>
</protein>
<name>A0A6H5GSU0_9HEMI</name>
<feature type="region of interest" description="Disordered" evidence="1">
    <location>
        <begin position="33"/>
        <end position="54"/>
    </location>
</feature>
<keyword evidence="3" id="KW-1185">Reference proteome</keyword>
<accession>A0A6H5GSU0</accession>
<dbReference type="Proteomes" id="UP000479000">
    <property type="component" value="Unassembled WGS sequence"/>
</dbReference>
<evidence type="ECO:0000256" key="1">
    <source>
        <dbReference type="SAM" id="MobiDB-lite"/>
    </source>
</evidence>
<organism evidence="2 3">
    <name type="scientific">Nesidiocoris tenuis</name>
    <dbReference type="NCBI Taxonomy" id="355587"/>
    <lineage>
        <taxon>Eukaryota</taxon>
        <taxon>Metazoa</taxon>
        <taxon>Ecdysozoa</taxon>
        <taxon>Arthropoda</taxon>
        <taxon>Hexapoda</taxon>
        <taxon>Insecta</taxon>
        <taxon>Pterygota</taxon>
        <taxon>Neoptera</taxon>
        <taxon>Paraneoptera</taxon>
        <taxon>Hemiptera</taxon>
        <taxon>Heteroptera</taxon>
        <taxon>Panheteroptera</taxon>
        <taxon>Cimicomorpha</taxon>
        <taxon>Miridae</taxon>
        <taxon>Dicyphina</taxon>
        <taxon>Nesidiocoris</taxon>
    </lineage>
</organism>
<reference evidence="2 3" key="1">
    <citation type="submission" date="2020-02" db="EMBL/GenBank/DDBJ databases">
        <authorList>
            <person name="Ferguson B K."/>
        </authorList>
    </citation>
    <scope>NUCLEOTIDE SEQUENCE [LARGE SCALE GENOMIC DNA]</scope>
</reference>